<protein>
    <recommendedName>
        <fullName evidence="11">Gustatory receptor</fullName>
    </recommendedName>
</protein>
<proteinExistence type="predicted"/>
<reference evidence="9 10" key="1">
    <citation type="journal article" date="2018" name="Nat. Ecol. Evol.">
        <title>Genomic signatures of mitonuclear coevolution across populations of Tigriopus californicus.</title>
        <authorList>
            <person name="Barreto F.S."/>
            <person name="Watson E.T."/>
            <person name="Lima T.G."/>
            <person name="Willett C.S."/>
            <person name="Edmands S."/>
            <person name="Li W."/>
            <person name="Burton R.S."/>
        </authorList>
    </citation>
    <scope>NUCLEOTIDE SEQUENCE [LARGE SCALE GENOMIC DNA]</scope>
    <source>
        <strain evidence="9 10">San Diego</strain>
    </source>
</reference>
<dbReference type="GO" id="GO:0030424">
    <property type="term" value="C:axon"/>
    <property type="evidence" value="ECO:0007669"/>
    <property type="project" value="TreeGrafter"/>
</dbReference>
<evidence type="ECO:0000256" key="2">
    <source>
        <dbReference type="ARBA" id="ARBA00022475"/>
    </source>
</evidence>
<dbReference type="GO" id="GO:0050909">
    <property type="term" value="P:sensory perception of taste"/>
    <property type="evidence" value="ECO:0007669"/>
    <property type="project" value="InterPro"/>
</dbReference>
<dbReference type="GO" id="GO:0008049">
    <property type="term" value="P:male courtship behavior"/>
    <property type="evidence" value="ECO:0007669"/>
    <property type="project" value="TreeGrafter"/>
</dbReference>
<dbReference type="GO" id="GO:0043025">
    <property type="term" value="C:neuronal cell body"/>
    <property type="evidence" value="ECO:0007669"/>
    <property type="project" value="TreeGrafter"/>
</dbReference>
<feature type="transmembrane region" description="Helical" evidence="8">
    <location>
        <begin position="148"/>
        <end position="168"/>
    </location>
</feature>
<evidence type="ECO:0000256" key="5">
    <source>
        <dbReference type="ARBA" id="ARBA00023136"/>
    </source>
</evidence>
<sequence>MSLSQIRPSTPNMVLYDEDHANGVEVANTVVGGQTSSRPGTTGSLAPPPPMQYHTPPDSLMKESGNVGGSPGIWTIEGEKDILDDDSDQVINFDEDDTKILLEKEFEDFYEDHAHKSAGPVVFVSKTLGMLPVIWTEEESENECKSYFNLYTFVIFIGWVGLAVVSGLRVEEIGAFPGDESISPDNDTVYHLRFLSRCTFDTYLSCTWVGSLVALLFGVFKCRSFAEVLMGLSEIDAQLELQGKHYDKIKRKTLYWIVFLGILLVIHGLSFYTILNDSAMFDLMLFISVMLAHCLVFVLDLQYLHFSMVMCKRYRMINKILVHITKPWTTFRNETPPNHILHNILQHRFDQIFEPANEDISMTKKSLNEKELPLALFLKSPDEPKLTKEEENTFIIQMDILRGIHADMMALANEVNHLLGFQILVHIITSVIFVVMFGYFFAAAAIDTKFYWPYLALGLLSALRIFLVGHWGQLVEQQSRQPFLTICQVSTVDGSPRLERQVQKLTIQMNHQCPKLTAAGYFNLGRNMILKTIGVAVVFTFFMVQFQRARDMISTMNMAKTKGETAS</sequence>
<dbReference type="Pfam" id="PF08395">
    <property type="entry name" value="7tm_7"/>
    <property type="match status" value="1"/>
</dbReference>
<name>A0A553PFZ5_TIGCA</name>
<evidence type="ECO:0000256" key="6">
    <source>
        <dbReference type="ARBA" id="ARBA00023170"/>
    </source>
</evidence>
<keyword evidence="2" id="KW-1003">Cell membrane</keyword>
<comment type="subcellular location">
    <subcellularLocation>
        <location evidence="1">Cell membrane</location>
        <topology evidence="1">Multi-pass membrane protein</topology>
    </subcellularLocation>
</comment>
<keyword evidence="10" id="KW-1185">Reference proteome</keyword>
<keyword evidence="5 8" id="KW-0472">Membrane</keyword>
<keyword evidence="6" id="KW-0675">Receptor</keyword>
<accession>A0A553PFZ5</accession>
<feature type="transmembrane region" description="Helical" evidence="8">
    <location>
        <begin position="281"/>
        <end position="306"/>
    </location>
</feature>
<dbReference type="GO" id="GO:0007635">
    <property type="term" value="P:chemosensory behavior"/>
    <property type="evidence" value="ECO:0007669"/>
    <property type="project" value="TreeGrafter"/>
</dbReference>
<keyword evidence="3 8" id="KW-0812">Transmembrane</keyword>
<dbReference type="InterPro" id="IPR013604">
    <property type="entry name" value="7TM_chemorcpt"/>
</dbReference>
<feature type="transmembrane region" description="Helical" evidence="8">
    <location>
        <begin position="202"/>
        <end position="220"/>
    </location>
</feature>
<evidence type="ECO:0000256" key="1">
    <source>
        <dbReference type="ARBA" id="ARBA00004651"/>
    </source>
</evidence>
<dbReference type="PANTHER" id="PTHR21143:SF104">
    <property type="entry name" value="GUSTATORY RECEPTOR 8A-RELATED"/>
    <property type="match status" value="1"/>
</dbReference>
<evidence type="ECO:0008006" key="11">
    <source>
        <dbReference type="Google" id="ProtNLM"/>
    </source>
</evidence>
<dbReference type="GO" id="GO:0030425">
    <property type="term" value="C:dendrite"/>
    <property type="evidence" value="ECO:0007669"/>
    <property type="project" value="TreeGrafter"/>
</dbReference>
<dbReference type="PANTHER" id="PTHR21143">
    <property type="entry name" value="INVERTEBRATE GUSTATORY RECEPTOR"/>
    <property type="match status" value="1"/>
</dbReference>
<comment type="caution">
    <text evidence="9">The sequence shown here is derived from an EMBL/GenBank/DDBJ whole genome shotgun (WGS) entry which is preliminary data.</text>
</comment>
<feature type="transmembrane region" description="Helical" evidence="8">
    <location>
        <begin position="528"/>
        <end position="546"/>
    </location>
</feature>
<keyword evidence="4 8" id="KW-1133">Transmembrane helix</keyword>
<dbReference type="AlphaFoldDB" id="A0A553PFZ5"/>
<dbReference type="GO" id="GO:0005886">
    <property type="term" value="C:plasma membrane"/>
    <property type="evidence" value="ECO:0007669"/>
    <property type="project" value="UniProtKB-SubCell"/>
</dbReference>
<dbReference type="Proteomes" id="UP000318571">
    <property type="component" value="Chromosome 5"/>
</dbReference>
<evidence type="ECO:0000313" key="10">
    <source>
        <dbReference type="Proteomes" id="UP000318571"/>
    </source>
</evidence>
<dbReference type="OMA" id="RITINLM"/>
<organism evidence="9 10">
    <name type="scientific">Tigriopus californicus</name>
    <name type="common">Marine copepod</name>
    <dbReference type="NCBI Taxonomy" id="6832"/>
    <lineage>
        <taxon>Eukaryota</taxon>
        <taxon>Metazoa</taxon>
        <taxon>Ecdysozoa</taxon>
        <taxon>Arthropoda</taxon>
        <taxon>Crustacea</taxon>
        <taxon>Multicrustacea</taxon>
        <taxon>Hexanauplia</taxon>
        <taxon>Copepoda</taxon>
        <taxon>Harpacticoida</taxon>
        <taxon>Harpacticidae</taxon>
        <taxon>Tigriopus</taxon>
    </lineage>
</organism>
<evidence type="ECO:0000256" key="8">
    <source>
        <dbReference type="SAM" id="Phobius"/>
    </source>
</evidence>
<dbReference type="EMBL" id="VCGU01000004">
    <property type="protein sequence ID" value="TRY76602.1"/>
    <property type="molecule type" value="Genomic_DNA"/>
</dbReference>
<evidence type="ECO:0000256" key="4">
    <source>
        <dbReference type="ARBA" id="ARBA00022989"/>
    </source>
</evidence>
<feature type="transmembrane region" description="Helical" evidence="8">
    <location>
        <begin position="451"/>
        <end position="471"/>
    </location>
</feature>
<gene>
    <name evidence="9" type="ORF">TCAL_04050</name>
</gene>
<feature type="compositionally biased region" description="Polar residues" evidence="7">
    <location>
        <begin position="31"/>
        <end position="44"/>
    </location>
</feature>
<feature type="region of interest" description="Disordered" evidence="7">
    <location>
        <begin position="31"/>
        <end position="68"/>
    </location>
</feature>
<feature type="transmembrane region" description="Helical" evidence="8">
    <location>
        <begin position="254"/>
        <end position="275"/>
    </location>
</feature>
<evidence type="ECO:0000313" key="9">
    <source>
        <dbReference type="EMBL" id="TRY76602.1"/>
    </source>
</evidence>
<dbReference type="OrthoDB" id="10550729at2759"/>
<feature type="transmembrane region" description="Helical" evidence="8">
    <location>
        <begin position="418"/>
        <end position="445"/>
    </location>
</feature>
<evidence type="ECO:0000256" key="3">
    <source>
        <dbReference type="ARBA" id="ARBA00022692"/>
    </source>
</evidence>
<evidence type="ECO:0000256" key="7">
    <source>
        <dbReference type="SAM" id="MobiDB-lite"/>
    </source>
</evidence>